<evidence type="ECO:0000313" key="6">
    <source>
        <dbReference type="Proteomes" id="UP000694918"/>
    </source>
</evidence>
<dbReference type="InterPro" id="IPR051955">
    <property type="entry name" value="PME_Inhibitor"/>
</dbReference>
<dbReference type="AlphaFoldDB" id="A0AAJ6Y505"/>
<feature type="compositionally biased region" description="Low complexity" evidence="3">
    <location>
        <begin position="101"/>
        <end position="111"/>
    </location>
</feature>
<evidence type="ECO:0000313" key="7">
    <source>
        <dbReference type="RefSeq" id="XP_011042743.1"/>
    </source>
</evidence>
<keyword evidence="6" id="KW-1185">Reference proteome</keyword>
<proteinExistence type="inferred from homology"/>
<name>A0AAJ6Y505_POPEU</name>
<feature type="compositionally biased region" description="Pro residues" evidence="3">
    <location>
        <begin position="134"/>
        <end position="144"/>
    </location>
</feature>
<feature type="chain" id="PRO_5042605934" evidence="4">
    <location>
        <begin position="25"/>
        <end position="379"/>
    </location>
</feature>
<evidence type="ECO:0000256" key="2">
    <source>
        <dbReference type="ARBA" id="ARBA00038471"/>
    </source>
</evidence>
<feature type="signal peptide" evidence="4">
    <location>
        <begin position="1"/>
        <end position="24"/>
    </location>
</feature>
<evidence type="ECO:0000256" key="4">
    <source>
        <dbReference type="SAM" id="SignalP"/>
    </source>
</evidence>
<feature type="domain" description="Pectinesterase inhibitor" evidence="5">
    <location>
        <begin position="224"/>
        <end position="368"/>
    </location>
</feature>
<dbReference type="KEGG" id="peu:105138386"/>
<dbReference type="Proteomes" id="UP000694918">
    <property type="component" value="Unplaced"/>
</dbReference>
<keyword evidence="1 4" id="KW-0732">Signal</keyword>
<dbReference type="RefSeq" id="XP_011042743.1">
    <property type="nucleotide sequence ID" value="XM_011044441.1"/>
</dbReference>
<feature type="compositionally biased region" description="Low complexity" evidence="3">
    <location>
        <begin position="123"/>
        <end position="133"/>
    </location>
</feature>
<dbReference type="CDD" id="cd15800">
    <property type="entry name" value="PMEI-like_2"/>
    <property type="match status" value="1"/>
</dbReference>
<comment type="similarity">
    <text evidence="2">Belongs to the PMEI family.</text>
</comment>
<dbReference type="InterPro" id="IPR035513">
    <property type="entry name" value="Invertase/methylesterase_inhib"/>
</dbReference>
<dbReference type="GeneID" id="105138386"/>
<evidence type="ECO:0000256" key="1">
    <source>
        <dbReference type="ARBA" id="ARBA00022729"/>
    </source>
</evidence>
<organism evidence="6 7">
    <name type="scientific">Populus euphratica</name>
    <name type="common">Euphrates poplar</name>
    <dbReference type="NCBI Taxonomy" id="75702"/>
    <lineage>
        <taxon>Eukaryota</taxon>
        <taxon>Viridiplantae</taxon>
        <taxon>Streptophyta</taxon>
        <taxon>Embryophyta</taxon>
        <taxon>Tracheophyta</taxon>
        <taxon>Spermatophyta</taxon>
        <taxon>Magnoliopsida</taxon>
        <taxon>eudicotyledons</taxon>
        <taxon>Gunneridae</taxon>
        <taxon>Pentapetalae</taxon>
        <taxon>rosids</taxon>
        <taxon>fabids</taxon>
        <taxon>Malpighiales</taxon>
        <taxon>Salicaceae</taxon>
        <taxon>Saliceae</taxon>
        <taxon>Populus</taxon>
    </lineage>
</organism>
<feature type="compositionally biased region" description="Low complexity" evidence="3">
    <location>
        <begin position="145"/>
        <end position="155"/>
    </location>
</feature>
<reference evidence="7" key="1">
    <citation type="submission" date="2025-08" db="UniProtKB">
        <authorList>
            <consortium name="RefSeq"/>
        </authorList>
    </citation>
    <scope>IDENTIFICATION</scope>
</reference>
<evidence type="ECO:0000259" key="5">
    <source>
        <dbReference type="SMART" id="SM00856"/>
    </source>
</evidence>
<feature type="compositionally biased region" description="Low complexity" evidence="3">
    <location>
        <begin position="79"/>
        <end position="89"/>
    </location>
</feature>
<dbReference type="Gene3D" id="1.20.140.40">
    <property type="entry name" value="Invertase/pectin methylesterase inhibitor family protein"/>
    <property type="match status" value="1"/>
</dbReference>
<dbReference type="Pfam" id="PF04043">
    <property type="entry name" value="PMEI"/>
    <property type="match status" value="1"/>
</dbReference>
<dbReference type="PANTHER" id="PTHR31080">
    <property type="entry name" value="PECTINESTERASE INHIBITOR-LIKE"/>
    <property type="match status" value="1"/>
</dbReference>
<sequence length="379" mass="38994">MELNKSILLLLVPFLLSFFSEVICVPCNAGNSASPDCLGPALSFASSEPVESPLQSPVSSTETESSSLPSPVSSPLPSPASSTETESSPLPSPVSSPLPSPASSTETESSPLPSPVSSPLPSPASSTETESSPLPSPVSSPLPSPASSTETESSPLPSPVSSPLPSPASSTETESSPLPSLVSSPLPLSSSSPSPASSPQPVSSQSPPDSPTNAQPLLPYSPSVHNAVLKKICGATRFQAECLATIAPYQTGAADPISVIEMGIQALHKDFEEAIATVTKLSKDTSLSATMRDSLDICVESYEAGITDLNDALTAISTHDTDRLTQMLGAIASYPETCQDAFLEQGEESPLKDVDQKLDMLASITVDITILLPGVKIIE</sequence>
<feature type="compositionally biased region" description="Low complexity" evidence="3">
    <location>
        <begin position="56"/>
        <end position="71"/>
    </location>
</feature>
<dbReference type="SUPFAM" id="SSF101148">
    <property type="entry name" value="Plant invertase/pectin methylesterase inhibitor"/>
    <property type="match status" value="1"/>
</dbReference>
<protein>
    <submittedName>
        <fullName evidence="7">Flocculation protein FLO11-like</fullName>
    </submittedName>
</protein>
<accession>A0AAJ6Y505</accession>
<dbReference type="NCBIfam" id="TIGR01614">
    <property type="entry name" value="PME_inhib"/>
    <property type="match status" value="1"/>
</dbReference>
<gene>
    <name evidence="7" type="primary">LOC105138386</name>
</gene>
<feature type="compositionally biased region" description="Low complexity" evidence="3">
    <location>
        <begin position="167"/>
        <end position="207"/>
    </location>
</feature>
<evidence type="ECO:0000256" key="3">
    <source>
        <dbReference type="SAM" id="MobiDB-lite"/>
    </source>
</evidence>
<dbReference type="InterPro" id="IPR006501">
    <property type="entry name" value="Pectinesterase_inhib_dom"/>
</dbReference>
<feature type="compositionally biased region" description="Pro residues" evidence="3">
    <location>
        <begin position="90"/>
        <end position="100"/>
    </location>
</feature>
<dbReference type="SMART" id="SM00856">
    <property type="entry name" value="PMEI"/>
    <property type="match status" value="1"/>
</dbReference>
<dbReference type="GO" id="GO:0004857">
    <property type="term" value="F:enzyme inhibitor activity"/>
    <property type="evidence" value="ECO:0007669"/>
    <property type="project" value="InterPro"/>
</dbReference>
<feature type="region of interest" description="Disordered" evidence="3">
    <location>
        <begin position="45"/>
        <end position="219"/>
    </location>
</feature>
<feature type="compositionally biased region" description="Pro residues" evidence="3">
    <location>
        <begin position="156"/>
        <end position="166"/>
    </location>
</feature>
<dbReference type="PANTHER" id="PTHR31080:SF107">
    <property type="entry name" value="PECTINESTERASE INHIBITOR DOMAIN-CONTAINING PROTEIN"/>
    <property type="match status" value="1"/>
</dbReference>
<feature type="compositionally biased region" description="Pro residues" evidence="3">
    <location>
        <begin position="112"/>
        <end position="122"/>
    </location>
</feature>